<protein>
    <submittedName>
        <fullName evidence="1">(salmon louse) hypothetical protein</fullName>
    </submittedName>
</protein>
<proteinExistence type="predicted"/>
<evidence type="ECO:0000313" key="2">
    <source>
        <dbReference type="Proteomes" id="UP000675881"/>
    </source>
</evidence>
<comment type="caution">
    <text evidence="1">The sequence shown here is derived from an EMBL/GenBank/DDBJ whole genome shotgun (WGS) entry which is preliminary data.</text>
</comment>
<evidence type="ECO:0000313" key="1">
    <source>
        <dbReference type="EMBL" id="CAF2748352.1"/>
    </source>
</evidence>
<dbReference type="Proteomes" id="UP000675881">
    <property type="component" value="Unassembled WGS sequence"/>
</dbReference>
<dbReference type="AlphaFoldDB" id="A0A817FGE4"/>
<sequence length="137" mass="15372">MDELNIYASLYGWFTNKSVPLELAIITHHDTDELMCLAISSASSSYNELLTAMKEDAVVHLPIEAARTHDWSEQSPPSKITSLPPSIPRERIHIDYMKASKFEKRVKNGLMPPGCPASQTKAHFTRLLTGSLEGNFW</sequence>
<accession>A0A817FGE4</accession>
<gene>
    <name evidence="1" type="ORF">LSAA_403</name>
</gene>
<keyword evidence="2" id="KW-1185">Reference proteome</keyword>
<reference evidence="1" key="1">
    <citation type="submission" date="2021-02" db="EMBL/GenBank/DDBJ databases">
        <authorList>
            <person name="Bekaert M."/>
        </authorList>
    </citation>
    <scope>NUCLEOTIDE SEQUENCE</scope>
    <source>
        <strain evidence="1">IoA-00</strain>
    </source>
</reference>
<name>A0A817FGE4_LEPSM</name>
<dbReference type="EMBL" id="CAJNVT010000260">
    <property type="protein sequence ID" value="CAF2748352.1"/>
    <property type="molecule type" value="Genomic_DNA"/>
</dbReference>
<organism evidence="1 2">
    <name type="scientific">Lepeophtheirus salmonis</name>
    <name type="common">Salmon louse</name>
    <name type="synonym">Caligus salmonis</name>
    <dbReference type="NCBI Taxonomy" id="72036"/>
    <lineage>
        <taxon>Eukaryota</taxon>
        <taxon>Metazoa</taxon>
        <taxon>Ecdysozoa</taxon>
        <taxon>Arthropoda</taxon>
        <taxon>Crustacea</taxon>
        <taxon>Multicrustacea</taxon>
        <taxon>Hexanauplia</taxon>
        <taxon>Copepoda</taxon>
        <taxon>Siphonostomatoida</taxon>
        <taxon>Caligidae</taxon>
        <taxon>Lepeophtheirus</taxon>
    </lineage>
</organism>